<dbReference type="Proteomes" id="UP001055811">
    <property type="component" value="Linkage Group LG04"/>
</dbReference>
<sequence>MIVTLAEPLGKGWFWKRRNLQRKAVRSGGSSLSAEHQEPGVRLDNSNYMHILMREAIRLAYEARKHYHDETIWITNEIIHNPTVNKGLEDMKVKVIPIKNGEKQFDVINKGDVVVFPAFWASINEMLILDNKQVKIVDTTCPWISKVWNTVIKHDKEDYTSIIHGKYSHEETVATTYFAGKYIIVDNMNEHMYVITFLVVNLMDLAQLNKRFRDTDLVKAGVANQTTMLKGETEDIGKLLYKTMMTKYGMENAKKHFISFNTICEATQALLLTDSQLISTIYDGLTLSPRADTEEKERENRREMDTVKEDMYKEKYWGKSIQELDLSYCQRCTPSYRLLPDDKGTVVDKVTEVHLND</sequence>
<protein>
    <submittedName>
        <fullName evidence="1">Uncharacterized protein</fullName>
    </submittedName>
</protein>
<keyword evidence="2" id="KW-1185">Reference proteome</keyword>
<reference evidence="1 2" key="2">
    <citation type="journal article" date="2022" name="Mol. Ecol. Resour.">
        <title>The genomes of chicory, endive, great burdock and yacon provide insights into Asteraceae paleo-polyploidization history and plant inulin production.</title>
        <authorList>
            <person name="Fan W."/>
            <person name="Wang S."/>
            <person name="Wang H."/>
            <person name="Wang A."/>
            <person name="Jiang F."/>
            <person name="Liu H."/>
            <person name="Zhao H."/>
            <person name="Xu D."/>
            <person name="Zhang Y."/>
        </authorList>
    </citation>
    <scope>NUCLEOTIDE SEQUENCE [LARGE SCALE GENOMIC DNA]</scope>
    <source>
        <strain evidence="2">cv. Punajuju</strain>
        <tissue evidence="1">Leaves</tissue>
    </source>
</reference>
<gene>
    <name evidence="1" type="ORF">L2E82_22640</name>
</gene>
<organism evidence="1 2">
    <name type="scientific">Cichorium intybus</name>
    <name type="common">Chicory</name>
    <dbReference type="NCBI Taxonomy" id="13427"/>
    <lineage>
        <taxon>Eukaryota</taxon>
        <taxon>Viridiplantae</taxon>
        <taxon>Streptophyta</taxon>
        <taxon>Embryophyta</taxon>
        <taxon>Tracheophyta</taxon>
        <taxon>Spermatophyta</taxon>
        <taxon>Magnoliopsida</taxon>
        <taxon>eudicotyledons</taxon>
        <taxon>Gunneridae</taxon>
        <taxon>Pentapetalae</taxon>
        <taxon>asterids</taxon>
        <taxon>campanulids</taxon>
        <taxon>Asterales</taxon>
        <taxon>Asteraceae</taxon>
        <taxon>Cichorioideae</taxon>
        <taxon>Cichorieae</taxon>
        <taxon>Cichoriinae</taxon>
        <taxon>Cichorium</taxon>
    </lineage>
</organism>
<dbReference type="EMBL" id="CM042012">
    <property type="protein sequence ID" value="KAI3751551.1"/>
    <property type="molecule type" value="Genomic_DNA"/>
</dbReference>
<comment type="caution">
    <text evidence="1">The sequence shown here is derived from an EMBL/GenBank/DDBJ whole genome shotgun (WGS) entry which is preliminary data.</text>
</comment>
<accession>A0ACB9DYL0</accession>
<evidence type="ECO:0000313" key="2">
    <source>
        <dbReference type="Proteomes" id="UP001055811"/>
    </source>
</evidence>
<name>A0ACB9DYL0_CICIN</name>
<proteinExistence type="predicted"/>
<evidence type="ECO:0000313" key="1">
    <source>
        <dbReference type="EMBL" id="KAI3751551.1"/>
    </source>
</evidence>
<reference evidence="2" key="1">
    <citation type="journal article" date="2022" name="Mol. Ecol. Resour.">
        <title>The genomes of chicory, endive, great burdock and yacon provide insights into Asteraceae palaeo-polyploidization history and plant inulin production.</title>
        <authorList>
            <person name="Fan W."/>
            <person name="Wang S."/>
            <person name="Wang H."/>
            <person name="Wang A."/>
            <person name="Jiang F."/>
            <person name="Liu H."/>
            <person name="Zhao H."/>
            <person name="Xu D."/>
            <person name="Zhang Y."/>
        </authorList>
    </citation>
    <scope>NUCLEOTIDE SEQUENCE [LARGE SCALE GENOMIC DNA]</scope>
    <source>
        <strain evidence="2">cv. Punajuju</strain>
    </source>
</reference>